<comment type="caution">
    <text evidence="1">The sequence shown here is derived from an EMBL/GenBank/DDBJ whole genome shotgun (WGS) entry which is preliminary data.</text>
</comment>
<dbReference type="AlphaFoldDB" id="A0A2A6LXQ0"/>
<dbReference type="Pfam" id="PF06935">
    <property type="entry name" value="DUF1284"/>
    <property type="match status" value="1"/>
</dbReference>
<dbReference type="EMBL" id="NWTC01000009">
    <property type="protein sequence ID" value="PDT47155.1"/>
    <property type="molecule type" value="Genomic_DNA"/>
</dbReference>
<evidence type="ECO:0000313" key="1">
    <source>
        <dbReference type="EMBL" id="PDT47155.1"/>
    </source>
</evidence>
<reference evidence="1 2" key="1">
    <citation type="submission" date="2017-09" db="EMBL/GenBank/DDBJ databases">
        <title>Comparative genomics of rhizobia isolated from Phaseolus vulgaris in China.</title>
        <authorList>
            <person name="Tong W."/>
        </authorList>
    </citation>
    <scope>NUCLEOTIDE SEQUENCE [LARGE SCALE GENOMIC DNA]</scope>
    <source>
        <strain evidence="1 2">PCH1</strain>
    </source>
</reference>
<dbReference type="RefSeq" id="WP_014327617.1">
    <property type="nucleotide sequence ID" value="NZ_JBGBZV010000002.1"/>
</dbReference>
<name>A0A2A6LXQ0_RHIFR</name>
<protein>
    <submittedName>
        <fullName evidence="1">DUF1284 domain-containing protein</fullName>
    </submittedName>
</protein>
<sequence length="139" mass="15161">MVRLRGHHLLCLLTFVGEGYTPAFTGNFRLIAARLSAGEDIEIVEGPDDICAPMLDRPEAHCRNNDIRDRDAWALAAIDERLGIALKTGSVLNLDGQRLDALRAAFAAGLIRAACHECEWSGLCTRIARDGFEGTLVQS</sequence>
<accession>A0A2A6LXQ0</accession>
<dbReference type="Proteomes" id="UP000220353">
    <property type="component" value="Unassembled WGS sequence"/>
</dbReference>
<evidence type="ECO:0000313" key="2">
    <source>
        <dbReference type="Proteomes" id="UP000220353"/>
    </source>
</evidence>
<dbReference type="InterPro" id="IPR009702">
    <property type="entry name" value="DUF1284"/>
</dbReference>
<gene>
    <name evidence="1" type="ORF">CO661_13210</name>
</gene>
<proteinExistence type="predicted"/>
<organism evidence="1 2">
    <name type="scientific">Rhizobium fredii</name>
    <name type="common">Sinorhizobium fredii</name>
    <dbReference type="NCBI Taxonomy" id="380"/>
    <lineage>
        <taxon>Bacteria</taxon>
        <taxon>Pseudomonadati</taxon>
        <taxon>Pseudomonadota</taxon>
        <taxon>Alphaproteobacteria</taxon>
        <taxon>Hyphomicrobiales</taxon>
        <taxon>Rhizobiaceae</taxon>
        <taxon>Sinorhizobium/Ensifer group</taxon>
        <taxon>Sinorhizobium</taxon>
    </lineage>
</organism>